<evidence type="ECO:0000313" key="9">
    <source>
        <dbReference type="EMBL" id="SHI21414.1"/>
    </source>
</evidence>
<evidence type="ECO:0000256" key="7">
    <source>
        <dbReference type="SAM" id="Phobius"/>
    </source>
</evidence>
<dbReference type="PANTHER" id="PTHR30572">
    <property type="entry name" value="MEMBRANE COMPONENT OF TRANSPORTER-RELATED"/>
    <property type="match status" value="1"/>
</dbReference>
<dbReference type="EMBL" id="FQXR01000029">
    <property type="protein sequence ID" value="SHI21414.1"/>
    <property type="molecule type" value="Genomic_DNA"/>
</dbReference>
<proteinExistence type="inferred from homology"/>
<feature type="transmembrane region" description="Helical" evidence="7">
    <location>
        <begin position="379"/>
        <end position="399"/>
    </location>
</feature>
<dbReference type="STRING" id="1123281.SAMN02745180_02920"/>
<feature type="non-terminal residue" evidence="9">
    <location>
        <position position="1"/>
    </location>
</feature>
<feature type="transmembrane region" description="Helical" evidence="7">
    <location>
        <begin position="329"/>
        <end position="351"/>
    </location>
</feature>
<dbReference type="Proteomes" id="UP000184389">
    <property type="component" value="Unassembled WGS sequence"/>
</dbReference>
<evidence type="ECO:0000313" key="10">
    <source>
        <dbReference type="Proteomes" id="UP000184389"/>
    </source>
</evidence>
<dbReference type="InterPro" id="IPR050250">
    <property type="entry name" value="Macrolide_Exporter_MacB"/>
</dbReference>
<feature type="transmembrane region" description="Helical" evidence="7">
    <location>
        <begin position="405"/>
        <end position="427"/>
    </location>
</feature>
<keyword evidence="4 7" id="KW-1133">Transmembrane helix</keyword>
<keyword evidence="2" id="KW-1003">Cell membrane</keyword>
<evidence type="ECO:0000256" key="4">
    <source>
        <dbReference type="ARBA" id="ARBA00022989"/>
    </source>
</evidence>
<dbReference type="RefSeq" id="WP_159429122.1">
    <property type="nucleotide sequence ID" value="NZ_FQXR01000029.1"/>
</dbReference>
<keyword evidence="3 7" id="KW-0812">Transmembrane</keyword>
<name>A0A1M5ZB07_9FIRM</name>
<evidence type="ECO:0000259" key="8">
    <source>
        <dbReference type="Pfam" id="PF02687"/>
    </source>
</evidence>
<protein>
    <submittedName>
        <fullName evidence="9">ABC-type transport system, involved in lipoprotein release, permease component</fullName>
    </submittedName>
</protein>
<feature type="domain" description="ABC3 transporter permease C-terminal" evidence="8">
    <location>
        <begin position="333"/>
        <end position="434"/>
    </location>
</feature>
<gene>
    <name evidence="9" type="ORF">SAMN02745180_02920</name>
</gene>
<evidence type="ECO:0000256" key="5">
    <source>
        <dbReference type="ARBA" id="ARBA00023136"/>
    </source>
</evidence>
<keyword evidence="10" id="KW-1185">Reference proteome</keyword>
<feature type="transmembrane region" description="Helical" evidence="7">
    <location>
        <begin position="29"/>
        <end position="51"/>
    </location>
</feature>
<evidence type="ECO:0000256" key="2">
    <source>
        <dbReference type="ARBA" id="ARBA00022475"/>
    </source>
</evidence>
<reference evidence="9 10" key="1">
    <citation type="submission" date="2016-11" db="EMBL/GenBank/DDBJ databases">
        <authorList>
            <person name="Jaros S."/>
            <person name="Januszkiewicz K."/>
            <person name="Wedrychowicz H."/>
        </authorList>
    </citation>
    <scope>NUCLEOTIDE SEQUENCE [LARGE SCALE GENOMIC DNA]</scope>
    <source>
        <strain evidence="9 10">DSM 13106</strain>
    </source>
</reference>
<dbReference type="GO" id="GO:0022857">
    <property type="term" value="F:transmembrane transporter activity"/>
    <property type="evidence" value="ECO:0007669"/>
    <property type="project" value="TreeGrafter"/>
</dbReference>
<evidence type="ECO:0000256" key="6">
    <source>
        <dbReference type="ARBA" id="ARBA00038076"/>
    </source>
</evidence>
<dbReference type="OrthoDB" id="1708680at2"/>
<comment type="subcellular location">
    <subcellularLocation>
        <location evidence="1">Cell membrane</location>
        <topology evidence="1">Multi-pass membrane protein</topology>
    </subcellularLocation>
</comment>
<comment type="similarity">
    <text evidence="6">Belongs to the ABC-4 integral membrane protein family.</text>
</comment>
<sequence length="443" mass="50143">VLSFDDSNINISKGKTVLKGYGKKHISRSIVTTILMVVVTGLLIGTLTWLINVIESNQVFIDKTISETTIYGEIKYIGEAKFSYKGYISEDILNKILETGLVEDYFGVVDNEYSEINIDRNGIKETIKRESNLDLAYYEKYTQMTTLASNKELNSDNGIKLSGIEDQSIIDKINSYTQTQDEIPILASTAAMDTYNLEIGHKVSLKDAGSNYPDVYGTIVGTYESYGFPTHDAYYEQHRIPSRTVYQETFIFPIDAVRLIERNGINYERIDLLFDKEKNAELYDNREEILNRIAKTTSGDSTGYKLVLYDDILTETIGPLEKNLELLSIIYPIILVLSLIIAVVLPYLLILRRSEELAIMRILGVKEVEVKRYVFTENLILIIIGEVIAIAVISAVTFKSGVYPIWKYLFVIVGYLLASIIGVLASLKNVLYKKPLEMLQVKE</sequence>
<dbReference type="PANTHER" id="PTHR30572:SF4">
    <property type="entry name" value="ABC TRANSPORTER PERMEASE YTRF"/>
    <property type="match status" value="1"/>
</dbReference>
<dbReference type="Pfam" id="PF02687">
    <property type="entry name" value="FtsX"/>
    <property type="match status" value="1"/>
</dbReference>
<evidence type="ECO:0000256" key="3">
    <source>
        <dbReference type="ARBA" id="ARBA00022692"/>
    </source>
</evidence>
<dbReference type="GO" id="GO:0005886">
    <property type="term" value="C:plasma membrane"/>
    <property type="evidence" value="ECO:0007669"/>
    <property type="project" value="UniProtKB-SubCell"/>
</dbReference>
<accession>A0A1M5ZB07</accession>
<organism evidence="9 10">
    <name type="scientific">Sporanaerobacter acetigenes DSM 13106</name>
    <dbReference type="NCBI Taxonomy" id="1123281"/>
    <lineage>
        <taxon>Bacteria</taxon>
        <taxon>Bacillati</taxon>
        <taxon>Bacillota</taxon>
        <taxon>Tissierellia</taxon>
        <taxon>Tissierellales</taxon>
        <taxon>Sporanaerobacteraceae</taxon>
        <taxon>Sporanaerobacter</taxon>
    </lineage>
</organism>
<keyword evidence="9" id="KW-0449">Lipoprotein</keyword>
<evidence type="ECO:0000256" key="1">
    <source>
        <dbReference type="ARBA" id="ARBA00004651"/>
    </source>
</evidence>
<dbReference type="InterPro" id="IPR003838">
    <property type="entry name" value="ABC3_permease_C"/>
</dbReference>
<keyword evidence="5 7" id="KW-0472">Membrane</keyword>
<dbReference type="AlphaFoldDB" id="A0A1M5ZB07"/>